<sequence>MTNRISLNRLAETLIQESRTPFNTEDFAKHLESRWQKEVSDSAMKRLKKVLHNHSSLIGIPESDFIPFRAVVDKISHISLSVQLGAWELKQGILIPGHRLIPFMPVNLKESELTFHDPQGNEIPKLKESYYIQDIVPFYQYCARFPEEIKINEWIPGKSCMTVTVWDMRSLYKSFSSRPGDALLIDLVDYEKGIYRVRPYSSRQYRRDRLRMRALYIALATQMDPLCQDEKFCSAGLEKQLLRILFSMNSEVFREVEVFSVTDFLESLKEWTVVGCEAGGVQMVPVWQAESGPFVRADANRVVKGELGSLNKIFQDLKLSFDVMEFKSMLYTVMASDKYKLEAVFFLLFGGQGDLFEDKKQHEVFYGYLRELLFKICEDLKTRESHLLSGLREQCVDVKFSLVGVLRFLEEQEIGLEDLPADLLNQIIELDHFCTDALHRFAERNRPLDLKFIRDVRVALKVVLPQLAIVEEEVYSRLAAY</sequence>
<accession>B3TCC1</accession>
<evidence type="ECO:0000313" key="1">
    <source>
        <dbReference type="EMBL" id="ABZ10236.1"/>
    </source>
</evidence>
<name>B3TCC1_9ARCH</name>
<gene>
    <name evidence="1" type="ORF">ALOHA_HF4000APKG10I20ctg7g17</name>
</gene>
<reference evidence="1" key="1">
    <citation type="journal article" date="2008" name="ISME J.">
        <title>Genomic patterns of recombination, clonal divergence and environment in marine microbial populations.</title>
        <authorList>
            <person name="Konstantinidis K.T."/>
            <person name="Delong E.F."/>
        </authorList>
    </citation>
    <scope>NUCLEOTIDE SEQUENCE</scope>
</reference>
<protein>
    <submittedName>
        <fullName evidence="1">Uncharacterized protein</fullName>
    </submittedName>
</protein>
<proteinExistence type="predicted"/>
<organism evidence="1">
    <name type="scientific">uncultured marine crenarchaeote HF4000_APKG10I20</name>
    <dbReference type="NCBI Taxonomy" id="455612"/>
    <lineage>
        <taxon>Archaea</taxon>
        <taxon>Nitrososphaerota</taxon>
        <taxon>Nitrososphaeria</taxon>
        <taxon>Nitrosopumilales</taxon>
        <taxon>environmental samples</taxon>
    </lineage>
</organism>
<dbReference type="AlphaFoldDB" id="B3TCC1"/>
<dbReference type="EMBL" id="EU016670">
    <property type="protein sequence ID" value="ABZ10236.1"/>
    <property type="molecule type" value="Genomic_DNA"/>
</dbReference>